<protein>
    <submittedName>
        <fullName evidence="1">Uncharacterized protein</fullName>
    </submittedName>
</protein>
<organism evidence="1">
    <name type="scientific">Arundo donax</name>
    <name type="common">Giant reed</name>
    <name type="synonym">Donax arundinaceus</name>
    <dbReference type="NCBI Taxonomy" id="35708"/>
    <lineage>
        <taxon>Eukaryota</taxon>
        <taxon>Viridiplantae</taxon>
        <taxon>Streptophyta</taxon>
        <taxon>Embryophyta</taxon>
        <taxon>Tracheophyta</taxon>
        <taxon>Spermatophyta</taxon>
        <taxon>Magnoliopsida</taxon>
        <taxon>Liliopsida</taxon>
        <taxon>Poales</taxon>
        <taxon>Poaceae</taxon>
        <taxon>PACMAD clade</taxon>
        <taxon>Arundinoideae</taxon>
        <taxon>Arundineae</taxon>
        <taxon>Arundo</taxon>
    </lineage>
</organism>
<sequence length="25" mass="2885">MQRCPFSPLNKKGDGNDSLLFYQIL</sequence>
<name>A0A0A8Z206_ARUDO</name>
<evidence type="ECO:0000313" key="1">
    <source>
        <dbReference type="EMBL" id="JAD32841.1"/>
    </source>
</evidence>
<reference evidence="1" key="2">
    <citation type="journal article" date="2015" name="Data Brief">
        <title>Shoot transcriptome of the giant reed, Arundo donax.</title>
        <authorList>
            <person name="Barrero R.A."/>
            <person name="Guerrero F.D."/>
            <person name="Moolhuijzen P."/>
            <person name="Goolsby J.A."/>
            <person name="Tidwell J."/>
            <person name="Bellgard S.E."/>
            <person name="Bellgard M.I."/>
        </authorList>
    </citation>
    <scope>NUCLEOTIDE SEQUENCE</scope>
    <source>
        <tissue evidence="1">Shoot tissue taken approximately 20 cm above the soil surface</tissue>
    </source>
</reference>
<proteinExistence type="predicted"/>
<dbReference type="AlphaFoldDB" id="A0A0A8Z206"/>
<dbReference type="EMBL" id="GBRH01265054">
    <property type="protein sequence ID" value="JAD32841.1"/>
    <property type="molecule type" value="Transcribed_RNA"/>
</dbReference>
<reference evidence="1" key="1">
    <citation type="submission" date="2014-09" db="EMBL/GenBank/DDBJ databases">
        <authorList>
            <person name="Magalhaes I.L.F."/>
            <person name="Oliveira U."/>
            <person name="Santos F.R."/>
            <person name="Vidigal T.H.D.A."/>
            <person name="Brescovit A.D."/>
            <person name="Santos A.J."/>
        </authorList>
    </citation>
    <scope>NUCLEOTIDE SEQUENCE</scope>
    <source>
        <tissue evidence="1">Shoot tissue taken approximately 20 cm above the soil surface</tissue>
    </source>
</reference>
<accession>A0A0A8Z206</accession>